<evidence type="ECO:0000256" key="1">
    <source>
        <dbReference type="SAM" id="MobiDB-lite"/>
    </source>
</evidence>
<organism evidence="2 3">
    <name type="scientific">Massarina eburnea CBS 473.64</name>
    <dbReference type="NCBI Taxonomy" id="1395130"/>
    <lineage>
        <taxon>Eukaryota</taxon>
        <taxon>Fungi</taxon>
        <taxon>Dikarya</taxon>
        <taxon>Ascomycota</taxon>
        <taxon>Pezizomycotina</taxon>
        <taxon>Dothideomycetes</taxon>
        <taxon>Pleosporomycetidae</taxon>
        <taxon>Pleosporales</taxon>
        <taxon>Massarineae</taxon>
        <taxon>Massarinaceae</taxon>
        <taxon>Massarina</taxon>
    </lineage>
</organism>
<dbReference type="EMBL" id="MU006781">
    <property type="protein sequence ID" value="KAF2642440.1"/>
    <property type="molecule type" value="Genomic_DNA"/>
</dbReference>
<feature type="region of interest" description="Disordered" evidence="1">
    <location>
        <begin position="96"/>
        <end position="195"/>
    </location>
</feature>
<evidence type="ECO:0000313" key="2">
    <source>
        <dbReference type="EMBL" id="KAF2642440.1"/>
    </source>
</evidence>
<keyword evidence="3" id="KW-1185">Reference proteome</keyword>
<name>A0A6A6S4C2_9PLEO</name>
<accession>A0A6A6S4C2</accession>
<reference evidence="2" key="1">
    <citation type="journal article" date="2020" name="Stud. Mycol.">
        <title>101 Dothideomycetes genomes: a test case for predicting lifestyles and emergence of pathogens.</title>
        <authorList>
            <person name="Haridas S."/>
            <person name="Albert R."/>
            <person name="Binder M."/>
            <person name="Bloem J."/>
            <person name="Labutti K."/>
            <person name="Salamov A."/>
            <person name="Andreopoulos B."/>
            <person name="Baker S."/>
            <person name="Barry K."/>
            <person name="Bills G."/>
            <person name="Bluhm B."/>
            <person name="Cannon C."/>
            <person name="Castanera R."/>
            <person name="Culley D."/>
            <person name="Daum C."/>
            <person name="Ezra D."/>
            <person name="Gonzalez J."/>
            <person name="Henrissat B."/>
            <person name="Kuo A."/>
            <person name="Liang C."/>
            <person name="Lipzen A."/>
            <person name="Lutzoni F."/>
            <person name="Magnuson J."/>
            <person name="Mondo S."/>
            <person name="Nolan M."/>
            <person name="Ohm R."/>
            <person name="Pangilinan J."/>
            <person name="Park H.-J."/>
            <person name="Ramirez L."/>
            <person name="Alfaro M."/>
            <person name="Sun H."/>
            <person name="Tritt A."/>
            <person name="Yoshinaga Y."/>
            <person name="Zwiers L.-H."/>
            <person name="Turgeon B."/>
            <person name="Goodwin S."/>
            <person name="Spatafora J."/>
            <person name="Crous P."/>
            <person name="Grigoriev I."/>
        </authorList>
    </citation>
    <scope>NUCLEOTIDE SEQUENCE</scope>
    <source>
        <strain evidence="2">CBS 473.64</strain>
    </source>
</reference>
<protein>
    <recommendedName>
        <fullName evidence="4">Hyaluronan/mRNA-binding protein domain-containing protein</fullName>
    </recommendedName>
</protein>
<evidence type="ECO:0000313" key="3">
    <source>
        <dbReference type="Proteomes" id="UP000799753"/>
    </source>
</evidence>
<dbReference type="OrthoDB" id="2122308at2759"/>
<dbReference type="AlphaFoldDB" id="A0A6A6S4C2"/>
<proteinExistence type="predicted"/>
<gene>
    <name evidence="2" type="ORF">P280DRAFT_547918</name>
</gene>
<sequence length="195" mass="21847">MFHLPSRASLSRQHLPVTRSAQCLVTFHYPNFRHSFCAPRFLHLPSHHLHVSNTSQHITLQHTPTNMTRSHKYTDRDHAGLADGSAAAEEHLPRYFGKSGHADTDPNKLKKNGAGKGNWGHAGDELDDMGYNISNARRRSNSSSFTSKDFKTKFETIEPEPVFEEEIHGPLGNELDKQSTTSSSNTVDEEDASKK</sequence>
<dbReference type="Proteomes" id="UP000799753">
    <property type="component" value="Unassembled WGS sequence"/>
</dbReference>
<evidence type="ECO:0008006" key="4">
    <source>
        <dbReference type="Google" id="ProtNLM"/>
    </source>
</evidence>